<feature type="domain" description="Cystatin" evidence="4">
    <location>
        <begin position="17"/>
        <end position="84"/>
    </location>
</feature>
<dbReference type="InterPro" id="IPR027214">
    <property type="entry name" value="Cystatin"/>
</dbReference>
<evidence type="ECO:0000256" key="2">
    <source>
        <dbReference type="ARBA" id="ARBA00022704"/>
    </source>
</evidence>
<comment type="similarity">
    <text evidence="3">Belongs to the cystatin family. Phytocystatin subfamily.</text>
</comment>
<evidence type="ECO:0000259" key="4">
    <source>
        <dbReference type="Pfam" id="PF16845"/>
    </source>
</evidence>
<protein>
    <recommendedName>
        <fullName evidence="3">Cysteine proteinase inhibitor</fullName>
    </recommendedName>
</protein>
<dbReference type="SUPFAM" id="SSF54403">
    <property type="entry name" value="Cystatin/monellin"/>
    <property type="match status" value="2"/>
</dbReference>
<name>A0A835LJT1_9MAGN</name>
<dbReference type="InterPro" id="IPR046350">
    <property type="entry name" value="Cystatin_sf"/>
</dbReference>
<dbReference type="AlphaFoldDB" id="A0A835LJT1"/>
<reference evidence="5 6" key="1">
    <citation type="submission" date="2020-10" db="EMBL/GenBank/DDBJ databases">
        <title>The Coptis chinensis genome and diversification of protoberbering-type alkaloids.</title>
        <authorList>
            <person name="Wang B."/>
            <person name="Shu S."/>
            <person name="Song C."/>
            <person name="Liu Y."/>
        </authorList>
    </citation>
    <scope>NUCLEOTIDE SEQUENCE [LARGE SCALE GENOMIC DNA]</scope>
    <source>
        <strain evidence="5">HL-2020</strain>
        <tissue evidence="5">Leaf</tissue>
    </source>
</reference>
<accession>A0A835LJT1</accession>
<keyword evidence="2 3" id="KW-0789">Thiol protease inhibitor</keyword>
<sequence>MVSVVGVSETYLVMPRAKSLANLAVKNNNLRMKTNLNLVRVENAAIETTIGFIYYFHLKAEDRKDNGKHKMYLTAVWEKDWLNFLDSMPLEYAPDPLPRMEIATAPEISDFLKDVGEFTVSDHNLKTGTQLEFVNVGDFEATRLQDGTHFDLTLQACDEDGKHMLFKTKVIQHDFDKSMNKSRPLVYVSEAEPEPKALLAPLIPDWILSLSCKTHDQLGPVSEERCAMKL</sequence>
<proteinExistence type="inferred from homology"/>
<dbReference type="InterPro" id="IPR000010">
    <property type="entry name" value="Cystatin_dom"/>
</dbReference>
<evidence type="ECO:0000256" key="1">
    <source>
        <dbReference type="ARBA" id="ARBA00022690"/>
    </source>
</evidence>
<dbReference type="Pfam" id="PF16845">
    <property type="entry name" value="SQAPI"/>
    <property type="match status" value="1"/>
</dbReference>
<dbReference type="GO" id="GO:0004869">
    <property type="term" value="F:cysteine-type endopeptidase inhibitor activity"/>
    <property type="evidence" value="ECO:0007669"/>
    <property type="project" value="UniProtKB-KW"/>
</dbReference>
<dbReference type="PANTHER" id="PTHR11413:SF116">
    <property type="entry name" value="MULTICYSTATIN"/>
    <property type="match status" value="1"/>
</dbReference>
<dbReference type="PANTHER" id="PTHR11413">
    <property type="entry name" value="CYSTATIN FAMILY MEMBER"/>
    <property type="match status" value="1"/>
</dbReference>
<keyword evidence="1 3" id="KW-0646">Protease inhibitor</keyword>
<evidence type="ECO:0000256" key="3">
    <source>
        <dbReference type="RuleBase" id="RU362130"/>
    </source>
</evidence>
<evidence type="ECO:0000313" key="6">
    <source>
        <dbReference type="Proteomes" id="UP000631114"/>
    </source>
</evidence>
<dbReference type="EMBL" id="JADFTS010000008">
    <property type="protein sequence ID" value="KAF9595087.1"/>
    <property type="molecule type" value="Genomic_DNA"/>
</dbReference>
<comment type="caution">
    <text evidence="5">The sequence shown here is derived from an EMBL/GenBank/DDBJ whole genome shotgun (WGS) entry which is preliminary data.</text>
</comment>
<evidence type="ECO:0000313" key="5">
    <source>
        <dbReference type="EMBL" id="KAF9595087.1"/>
    </source>
</evidence>
<keyword evidence="6" id="KW-1185">Reference proteome</keyword>
<organism evidence="5 6">
    <name type="scientific">Coptis chinensis</name>
    <dbReference type="NCBI Taxonomy" id="261450"/>
    <lineage>
        <taxon>Eukaryota</taxon>
        <taxon>Viridiplantae</taxon>
        <taxon>Streptophyta</taxon>
        <taxon>Embryophyta</taxon>
        <taxon>Tracheophyta</taxon>
        <taxon>Spermatophyta</taxon>
        <taxon>Magnoliopsida</taxon>
        <taxon>Ranunculales</taxon>
        <taxon>Ranunculaceae</taxon>
        <taxon>Coptidoideae</taxon>
        <taxon>Coptis</taxon>
    </lineage>
</organism>
<dbReference type="Gene3D" id="3.10.450.10">
    <property type="match status" value="2"/>
</dbReference>
<dbReference type="Proteomes" id="UP000631114">
    <property type="component" value="Unassembled WGS sequence"/>
</dbReference>
<gene>
    <name evidence="5" type="ORF">IFM89_036976</name>
</gene>